<evidence type="ECO:0000313" key="2">
    <source>
        <dbReference type="EMBL" id="QAA21930.1"/>
    </source>
</evidence>
<evidence type="ECO:0000313" key="3">
    <source>
        <dbReference type="Proteomes" id="UP000285882"/>
    </source>
</evidence>
<feature type="region of interest" description="Disordered" evidence="1">
    <location>
        <begin position="1"/>
        <end position="22"/>
    </location>
</feature>
<proteinExistence type="predicted"/>
<name>A0ABX5Q5M9_9BACL</name>
<keyword evidence="3" id="KW-1185">Reference proteome</keyword>
<feature type="compositionally biased region" description="Basic and acidic residues" evidence="1">
    <location>
        <begin position="60"/>
        <end position="69"/>
    </location>
</feature>
<reference evidence="2 3" key="1">
    <citation type="submission" date="2018-01" db="EMBL/GenBank/DDBJ databases">
        <title>Complete genome sequencing of Sporolactobacillus terrae DLG3.</title>
        <authorList>
            <person name="Nam Y.-D."/>
            <person name="Kang J."/>
            <person name="Chung W.-H."/>
        </authorList>
    </citation>
    <scope>NUCLEOTIDE SEQUENCE [LARGE SCALE GENOMIC DNA]</scope>
    <source>
        <strain evidence="2 3">DLG3</strain>
    </source>
</reference>
<gene>
    <name evidence="2" type="ORF">C0674_04475</name>
</gene>
<evidence type="ECO:0000256" key="1">
    <source>
        <dbReference type="SAM" id="MobiDB-lite"/>
    </source>
</evidence>
<dbReference type="EMBL" id="CP025688">
    <property type="protein sequence ID" value="QAA21930.1"/>
    <property type="molecule type" value="Genomic_DNA"/>
</dbReference>
<organism evidence="2 3">
    <name type="scientific">Sporolactobacillus terrae</name>
    <dbReference type="NCBI Taxonomy" id="269673"/>
    <lineage>
        <taxon>Bacteria</taxon>
        <taxon>Bacillati</taxon>
        <taxon>Bacillota</taxon>
        <taxon>Bacilli</taxon>
        <taxon>Bacillales</taxon>
        <taxon>Sporolactobacillaceae</taxon>
        <taxon>Sporolactobacillus</taxon>
    </lineage>
</organism>
<protein>
    <submittedName>
        <fullName evidence="2">Uncharacterized protein</fullName>
    </submittedName>
</protein>
<feature type="region of interest" description="Disordered" evidence="1">
    <location>
        <begin position="45"/>
        <end position="75"/>
    </location>
</feature>
<dbReference type="Proteomes" id="UP000285882">
    <property type="component" value="Chromosome"/>
</dbReference>
<sequence>MRASETRRFLPEEARGSPAAGEQLECRSSIMLMNKRCILIRVKETRRNETTKRGQNTLAKDPRRADREPVNGWSM</sequence>
<accession>A0ABX5Q5M9</accession>
<feature type="compositionally biased region" description="Basic and acidic residues" evidence="1">
    <location>
        <begin position="1"/>
        <end position="15"/>
    </location>
</feature>